<sequence>MKTIAKLASVAVGSLMLAATPAMAQDSESYAIALSGSVASNCELVPEGSGSYSVDMLETGNQGVLTVLYSCNSPYTVSLQSQNGGMRHVESAGAVNIDYDVEASFLGLGIGATSTNSASMQAAPVVIVTDNDWTNILLNGGTRTGNLDLSFDSLAEYAVAGTYEDELTITLKANL</sequence>
<keyword evidence="3" id="KW-1185">Reference proteome</keyword>
<evidence type="ECO:0008006" key="4">
    <source>
        <dbReference type="Google" id="ProtNLM"/>
    </source>
</evidence>
<feature type="signal peptide" evidence="1">
    <location>
        <begin position="1"/>
        <end position="24"/>
    </location>
</feature>
<name>A0ABY5L3A6_9SPHN</name>
<accession>A0ABY5L3A6</accession>
<proteinExistence type="predicted"/>
<gene>
    <name evidence="2" type="ORF">NMP03_09455</name>
</gene>
<keyword evidence="1" id="KW-0732">Signal</keyword>
<feature type="chain" id="PRO_5047036884" description="Spore coat protein U domain-containing protein" evidence="1">
    <location>
        <begin position="25"/>
        <end position="175"/>
    </location>
</feature>
<evidence type="ECO:0000313" key="3">
    <source>
        <dbReference type="Proteomes" id="UP001058533"/>
    </source>
</evidence>
<protein>
    <recommendedName>
        <fullName evidence="4">Spore coat protein U domain-containing protein</fullName>
    </recommendedName>
</protein>
<dbReference type="EMBL" id="CP101740">
    <property type="protein sequence ID" value="UUL81440.1"/>
    <property type="molecule type" value="Genomic_DNA"/>
</dbReference>
<evidence type="ECO:0000313" key="2">
    <source>
        <dbReference type="EMBL" id="UUL81440.1"/>
    </source>
</evidence>
<evidence type="ECO:0000256" key="1">
    <source>
        <dbReference type="SAM" id="SignalP"/>
    </source>
</evidence>
<dbReference type="RefSeq" id="WP_256505119.1">
    <property type="nucleotide sequence ID" value="NZ_CP101740.1"/>
</dbReference>
<reference evidence="2" key="1">
    <citation type="submission" date="2022-07" db="EMBL/GenBank/DDBJ databases">
        <title>Sphingomonas sp. nov., a novel bacterium isolated from the north slope of the Mount Everest.</title>
        <authorList>
            <person name="Cui X."/>
            <person name="Liu Y."/>
        </authorList>
    </citation>
    <scope>NUCLEOTIDE SEQUENCE</scope>
    <source>
        <strain evidence="2">S5-59</strain>
    </source>
</reference>
<dbReference type="Proteomes" id="UP001058533">
    <property type="component" value="Chromosome"/>
</dbReference>
<organism evidence="2 3">
    <name type="scientific">Sphingomonas qomolangmaensis</name>
    <dbReference type="NCBI Taxonomy" id="2918765"/>
    <lineage>
        <taxon>Bacteria</taxon>
        <taxon>Pseudomonadati</taxon>
        <taxon>Pseudomonadota</taxon>
        <taxon>Alphaproteobacteria</taxon>
        <taxon>Sphingomonadales</taxon>
        <taxon>Sphingomonadaceae</taxon>
        <taxon>Sphingomonas</taxon>
    </lineage>
</organism>